<dbReference type="AlphaFoldDB" id="A0A150XQ70"/>
<dbReference type="Pfam" id="PF14257">
    <property type="entry name" value="DUF4349"/>
    <property type="match status" value="1"/>
</dbReference>
<dbReference type="InterPro" id="IPR025645">
    <property type="entry name" value="DUF4349"/>
</dbReference>
<keyword evidence="1" id="KW-0175">Coiled coil</keyword>
<keyword evidence="2" id="KW-0812">Transmembrane</keyword>
<dbReference type="STRING" id="1914963.AWW67_08790"/>
<evidence type="ECO:0000259" key="4">
    <source>
        <dbReference type="Pfam" id="PF14257"/>
    </source>
</evidence>
<comment type="caution">
    <text evidence="5">The sequence shown here is derived from an EMBL/GenBank/DDBJ whole genome shotgun (WGS) entry which is preliminary data.</text>
</comment>
<evidence type="ECO:0000313" key="5">
    <source>
        <dbReference type="EMBL" id="KYG80907.1"/>
    </source>
</evidence>
<feature type="signal peptide" evidence="3">
    <location>
        <begin position="1"/>
        <end position="23"/>
    </location>
</feature>
<keyword evidence="3" id="KW-0732">Signal</keyword>
<dbReference type="EMBL" id="LRPB01000046">
    <property type="protein sequence ID" value="KYG80907.1"/>
    <property type="molecule type" value="Genomic_DNA"/>
</dbReference>
<proteinExistence type="predicted"/>
<protein>
    <recommendedName>
        <fullName evidence="4">DUF4349 domain-containing protein</fullName>
    </recommendedName>
</protein>
<sequence length="289" mass="32901">MNIAMKKPLFILMSILILSSCESGNSNYLGQELADVEREKVAVGYGNPNESMKLSADSYSGRAMATSNFVEQDQTSKIITTADLNMEVASLEKFEASLSELLSKYKANVTNQSRNDSDRRLDAYFTIRVPQDQFNNLFDGLKPFAKKIEHQSLNQQDVTEQFIDVETRLKNRKALEARYLELLKKANNVNDMLNIERQLNQVRSEIESQEGRLKYLNDQVDMSTIQLNAYEVKPYVYEPENQDNFGQRILKSLANGWAGLINGIMWIIGLWPLFLVVGLVVLVAKKRKA</sequence>
<feature type="transmembrane region" description="Helical" evidence="2">
    <location>
        <begin position="257"/>
        <end position="284"/>
    </location>
</feature>
<feature type="chain" id="PRO_5007575062" description="DUF4349 domain-containing protein" evidence="3">
    <location>
        <begin position="24"/>
        <end position="289"/>
    </location>
</feature>
<dbReference type="Proteomes" id="UP000075663">
    <property type="component" value="Unassembled WGS sequence"/>
</dbReference>
<evidence type="ECO:0000256" key="2">
    <source>
        <dbReference type="SAM" id="Phobius"/>
    </source>
</evidence>
<name>A0A150XQ70_9BACT</name>
<evidence type="ECO:0000313" key="6">
    <source>
        <dbReference type="Proteomes" id="UP000075663"/>
    </source>
</evidence>
<keyword evidence="2" id="KW-1133">Transmembrane helix</keyword>
<keyword evidence="2" id="KW-0472">Membrane</keyword>
<accession>A0A150XQ70</accession>
<evidence type="ECO:0000256" key="1">
    <source>
        <dbReference type="SAM" id="Coils"/>
    </source>
</evidence>
<organism evidence="5 6">
    <name type="scientific">Roseivirga seohaensis</name>
    <dbReference type="NCBI Taxonomy" id="1914963"/>
    <lineage>
        <taxon>Bacteria</taxon>
        <taxon>Pseudomonadati</taxon>
        <taxon>Bacteroidota</taxon>
        <taxon>Cytophagia</taxon>
        <taxon>Cytophagales</taxon>
        <taxon>Roseivirgaceae</taxon>
        <taxon>Roseivirga</taxon>
    </lineage>
</organism>
<feature type="coiled-coil region" evidence="1">
    <location>
        <begin position="172"/>
        <end position="219"/>
    </location>
</feature>
<gene>
    <name evidence="5" type="ORF">AWW67_08790</name>
</gene>
<dbReference type="PROSITE" id="PS51257">
    <property type="entry name" value="PROKAR_LIPOPROTEIN"/>
    <property type="match status" value="1"/>
</dbReference>
<reference evidence="5 6" key="1">
    <citation type="submission" date="2016-01" db="EMBL/GenBank/DDBJ databases">
        <title>Genome sequencing of Roseivirga seohaensis SW-152.</title>
        <authorList>
            <person name="Selvaratnam C."/>
            <person name="Thevarajoo S."/>
            <person name="Goh K.M."/>
            <person name="Ee R."/>
            <person name="Chan K.-G."/>
            <person name="Chong C.S."/>
        </authorList>
    </citation>
    <scope>NUCLEOTIDE SEQUENCE [LARGE SCALE GENOMIC DNA]</scope>
    <source>
        <strain evidence="5 6">SW-152</strain>
    </source>
</reference>
<feature type="domain" description="DUF4349" evidence="4">
    <location>
        <begin position="77"/>
        <end position="283"/>
    </location>
</feature>
<evidence type="ECO:0000256" key="3">
    <source>
        <dbReference type="SAM" id="SignalP"/>
    </source>
</evidence>